<evidence type="ECO:0000313" key="3">
    <source>
        <dbReference type="Proteomes" id="UP000239156"/>
    </source>
</evidence>
<evidence type="ECO:0000256" key="1">
    <source>
        <dbReference type="SAM" id="SignalP"/>
    </source>
</evidence>
<keyword evidence="3" id="KW-1185">Reference proteome</keyword>
<feature type="chain" id="PRO_5015720288" evidence="1">
    <location>
        <begin position="23"/>
        <end position="303"/>
    </location>
</feature>
<name>A0A2S4VHD2_9BASI</name>
<gene>
    <name evidence="2" type="ORF">PSTT_07215</name>
</gene>
<accession>A0A2S4VHD2</accession>
<feature type="signal peptide" evidence="1">
    <location>
        <begin position="1"/>
        <end position="22"/>
    </location>
</feature>
<organism evidence="2 3">
    <name type="scientific">Puccinia striiformis</name>
    <dbReference type="NCBI Taxonomy" id="27350"/>
    <lineage>
        <taxon>Eukaryota</taxon>
        <taxon>Fungi</taxon>
        <taxon>Dikarya</taxon>
        <taxon>Basidiomycota</taxon>
        <taxon>Pucciniomycotina</taxon>
        <taxon>Pucciniomycetes</taxon>
        <taxon>Pucciniales</taxon>
        <taxon>Pucciniaceae</taxon>
        <taxon>Puccinia</taxon>
    </lineage>
</organism>
<comment type="caution">
    <text evidence="2">The sequence shown here is derived from an EMBL/GenBank/DDBJ whole genome shotgun (WGS) entry which is preliminary data.</text>
</comment>
<dbReference type="AlphaFoldDB" id="A0A2S4VHD2"/>
<sequence>MNGKIYWTAFAVLVATPMSNLAMVVTKIQKPGDVLRPAEGLTHFVPLDDGAEVQFYRYTKPNSRVPSRKEVNMDLTQSEYDEKYHELNPSGSTVDDMALNHSNGEVYYRLKSIQSIEEGSEQAAQVLNLKNKATENGSGVWAVKNHAGETIRCKAKLRSEPKWTFDQNILSGKIASTGLHEDEALKVEVSYPPKTEIQKKNRFRSLLNRSASLLNLNTQKNKRANSHDSQLFRDENLIDHRSIDDLLDHQRSYLIINHQVSSLTPNKYHLINKNKQYLNLANNSSRCYSQELLYQQKVKHSRT</sequence>
<dbReference type="EMBL" id="PKSL01000060">
    <property type="protein sequence ID" value="POW08875.1"/>
    <property type="molecule type" value="Genomic_DNA"/>
</dbReference>
<dbReference type="VEuPathDB" id="FungiDB:PSTT_07215"/>
<dbReference type="VEuPathDB" id="FungiDB:PSHT_05624"/>
<protein>
    <submittedName>
        <fullName evidence="2">Uncharacterized protein</fullName>
    </submittedName>
</protein>
<reference evidence="2" key="1">
    <citation type="submission" date="2017-12" db="EMBL/GenBank/DDBJ databases">
        <title>Gene loss provides genomic basis for host adaptation in cereal stripe rust fungi.</title>
        <authorList>
            <person name="Xia C."/>
        </authorList>
    </citation>
    <scope>NUCLEOTIDE SEQUENCE [LARGE SCALE GENOMIC DNA]</scope>
    <source>
        <strain evidence="2">93-210</strain>
    </source>
</reference>
<dbReference type="Proteomes" id="UP000239156">
    <property type="component" value="Unassembled WGS sequence"/>
</dbReference>
<keyword evidence="1" id="KW-0732">Signal</keyword>
<evidence type="ECO:0000313" key="2">
    <source>
        <dbReference type="EMBL" id="POW08875.1"/>
    </source>
</evidence>
<proteinExistence type="predicted"/>